<reference evidence="2" key="1">
    <citation type="submission" date="2023-06" db="EMBL/GenBank/DDBJ databases">
        <authorList>
            <person name="Delattre M."/>
        </authorList>
    </citation>
    <scope>NUCLEOTIDE SEQUENCE</scope>
    <source>
        <strain evidence="2">AF72</strain>
    </source>
</reference>
<keyword evidence="3" id="KW-1185">Reference proteome</keyword>
<gene>
    <name evidence="2" type="ORF">MSPICULIGERA_LOCUS10005</name>
</gene>
<feature type="non-terminal residue" evidence="2">
    <location>
        <position position="1"/>
    </location>
</feature>
<evidence type="ECO:0000313" key="2">
    <source>
        <dbReference type="EMBL" id="CAJ0571603.1"/>
    </source>
</evidence>
<keyword evidence="1" id="KW-0732">Signal</keyword>
<comment type="caution">
    <text evidence="2">The sequence shown here is derived from an EMBL/GenBank/DDBJ whole genome shotgun (WGS) entry which is preliminary data.</text>
</comment>
<feature type="chain" id="PRO_5041303464" evidence="1">
    <location>
        <begin position="21"/>
        <end position="162"/>
    </location>
</feature>
<name>A0AA36FXF6_9BILA</name>
<evidence type="ECO:0000313" key="3">
    <source>
        <dbReference type="Proteomes" id="UP001177023"/>
    </source>
</evidence>
<dbReference type="EMBL" id="CATQJA010002573">
    <property type="protein sequence ID" value="CAJ0571603.1"/>
    <property type="molecule type" value="Genomic_DNA"/>
</dbReference>
<sequence>MISATFWIELFAAMTRPVFAQPTLTKEGKCQFQKVKPFERCVVERAIYELQLADDRQYDIHDGACQRSLSVHRLPSTNLLLLSFDSPCGFRSPTVRPKPYKPKKVDGCSVISSRYRRKPAGIDYREVYDIVGGNECEMSASNTSNYSAILTLFSMLILFKIF</sequence>
<feature type="signal peptide" evidence="1">
    <location>
        <begin position="1"/>
        <end position="20"/>
    </location>
</feature>
<organism evidence="2 3">
    <name type="scientific">Mesorhabditis spiculigera</name>
    <dbReference type="NCBI Taxonomy" id="96644"/>
    <lineage>
        <taxon>Eukaryota</taxon>
        <taxon>Metazoa</taxon>
        <taxon>Ecdysozoa</taxon>
        <taxon>Nematoda</taxon>
        <taxon>Chromadorea</taxon>
        <taxon>Rhabditida</taxon>
        <taxon>Rhabditina</taxon>
        <taxon>Rhabditomorpha</taxon>
        <taxon>Rhabditoidea</taxon>
        <taxon>Rhabditidae</taxon>
        <taxon>Mesorhabditinae</taxon>
        <taxon>Mesorhabditis</taxon>
    </lineage>
</organism>
<protein>
    <submittedName>
        <fullName evidence="2">Uncharacterized protein</fullName>
    </submittedName>
</protein>
<proteinExistence type="predicted"/>
<dbReference type="AlphaFoldDB" id="A0AA36FXF6"/>
<dbReference type="Proteomes" id="UP001177023">
    <property type="component" value="Unassembled WGS sequence"/>
</dbReference>
<accession>A0AA36FXF6</accession>
<evidence type="ECO:0000256" key="1">
    <source>
        <dbReference type="SAM" id="SignalP"/>
    </source>
</evidence>